<evidence type="ECO:0000256" key="1">
    <source>
        <dbReference type="SAM" id="Phobius"/>
    </source>
</evidence>
<reference evidence="2 3" key="1">
    <citation type="journal article" date="2004" name="Nat. Biotechnol.">
        <title>Complete genome sequence of the metabolically versatile photosynthetic bacterium Rhodopseudomonas palustris.</title>
        <authorList>
            <person name="Larimer F.W."/>
            <person name="Chain P."/>
            <person name="Hauser L."/>
            <person name="Lamerdin J."/>
            <person name="Malfatti S."/>
            <person name="Do L."/>
            <person name="Land M.L."/>
            <person name="Pelletier D.A."/>
            <person name="Beatty J.T."/>
            <person name="Lang A.S."/>
            <person name="Tabita F.R."/>
            <person name="Gibson J.L."/>
            <person name="Hanson T.E."/>
            <person name="Bobst C."/>
            <person name="Torres J.L."/>
            <person name="Peres C."/>
            <person name="Harrison F.H."/>
            <person name="Gibson J."/>
            <person name="Harwood C.S."/>
        </authorList>
    </citation>
    <scope>NUCLEOTIDE SEQUENCE [LARGE SCALE GENOMIC DNA]</scope>
    <source>
        <strain evidence="3">ATCC BAA-98 / CGA009</strain>
    </source>
</reference>
<dbReference type="EMBL" id="CP116810">
    <property type="protein sequence ID" value="WCL93580.1"/>
    <property type="molecule type" value="Genomic_DNA"/>
</dbReference>
<dbReference type="RefSeq" id="WP_079403108.1">
    <property type="nucleotide sequence ID" value="NZ_CP116810.1"/>
</dbReference>
<gene>
    <name evidence="2" type="ORF">TX73_017645</name>
</gene>
<accession>A0AAF0BP93</accession>
<feature type="transmembrane region" description="Helical" evidence="1">
    <location>
        <begin position="7"/>
        <end position="27"/>
    </location>
</feature>
<proteinExistence type="predicted"/>
<name>A0AAF0BP93_RHOPA</name>
<sequence length="71" mass="7491">MSALRRQWLWPIVLAAATVFGLLAALIGEGGVWRALSWGALAVPLVTIAVGLARMRRGPLAAAEASSVRPR</sequence>
<dbReference type="KEGG" id="rpa:TX73_017645"/>
<evidence type="ECO:0000313" key="2">
    <source>
        <dbReference type="EMBL" id="WCL93580.1"/>
    </source>
</evidence>
<evidence type="ECO:0000313" key="3">
    <source>
        <dbReference type="Proteomes" id="UP000001426"/>
    </source>
</evidence>
<feature type="transmembrane region" description="Helical" evidence="1">
    <location>
        <begin position="33"/>
        <end position="53"/>
    </location>
</feature>
<keyword evidence="1" id="KW-0812">Transmembrane</keyword>
<keyword evidence="3" id="KW-1185">Reference proteome</keyword>
<keyword evidence="1" id="KW-0472">Membrane</keyword>
<evidence type="ECO:0008006" key="4">
    <source>
        <dbReference type="Google" id="ProtNLM"/>
    </source>
</evidence>
<protein>
    <recommendedName>
        <fullName evidence="4">DUF4175 domain-containing protein</fullName>
    </recommendedName>
</protein>
<dbReference type="AlphaFoldDB" id="A0AAF0BP93"/>
<keyword evidence="1" id="KW-1133">Transmembrane helix</keyword>
<organism evidence="2 3">
    <name type="scientific">Rhodopseudomonas palustris (strain ATCC BAA-98 / CGA009)</name>
    <dbReference type="NCBI Taxonomy" id="258594"/>
    <lineage>
        <taxon>Bacteria</taxon>
        <taxon>Pseudomonadati</taxon>
        <taxon>Pseudomonadota</taxon>
        <taxon>Alphaproteobacteria</taxon>
        <taxon>Hyphomicrobiales</taxon>
        <taxon>Nitrobacteraceae</taxon>
        <taxon>Rhodopseudomonas</taxon>
    </lineage>
</organism>
<dbReference type="Proteomes" id="UP000001426">
    <property type="component" value="Chromosome"/>
</dbReference>
<dbReference type="GeneID" id="66894503"/>